<evidence type="ECO:0000313" key="3">
    <source>
        <dbReference type="EnsemblFungi" id="MAPG_10315T0"/>
    </source>
</evidence>
<dbReference type="AlphaFoldDB" id="A0A0C4ECA0"/>
<reference evidence="2" key="3">
    <citation type="submission" date="2011-03" db="EMBL/GenBank/DDBJ databases">
        <title>Annotation of Magnaporthe poae ATCC 64411.</title>
        <authorList>
            <person name="Ma L.-J."/>
            <person name="Dead R."/>
            <person name="Young S.K."/>
            <person name="Zeng Q."/>
            <person name="Gargeya S."/>
            <person name="Fitzgerald M."/>
            <person name="Haas B."/>
            <person name="Abouelleil A."/>
            <person name="Alvarado L."/>
            <person name="Arachchi H.M."/>
            <person name="Berlin A."/>
            <person name="Brown A."/>
            <person name="Chapman S.B."/>
            <person name="Chen Z."/>
            <person name="Dunbar C."/>
            <person name="Freedman E."/>
            <person name="Gearin G."/>
            <person name="Gellesch M."/>
            <person name="Goldberg J."/>
            <person name="Griggs A."/>
            <person name="Gujja S."/>
            <person name="Heiman D."/>
            <person name="Howarth C."/>
            <person name="Larson L."/>
            <person name="Lui A."/>
            <person name="MacDonald P.J.P."/>
            <person name="Mehta T."/>
            <person name="Montmayeur A."/>
            <person name="Murphy C."/>
            <person name="Neiman D."/>
            <person name="Pearson M."/>
            <person name="Priest M."/>
            <person name="Roberts A."/>
            <person name="Saif S."/>
            <person name="Shea T."/>
            <person name="Shenoy N."/>
            <person name="Sisk P."/>
            <person name="Stolte C."/>
            <person name="Sykes S."/>
            <person name="Yandava C."/>
            <person name="Wortman J."/>
            <person name="Nusbaum C."/>
            <person name="Birren B."/>
        </authorList>
    </citation>
    <scope>NUCLEOTIDE SEQUENCE</scope>
    <source>
        <strain evidence="2">ATCC 64411</strain>
    </source>
</reference>
<dbReference type="eggNOG" id="ENOG502RN4U">
    <property type="taxonomic scope" value="Eukaryota"/>
</dbReference>
<reference evidence="3" key="4">
    <citation type="journal article" date="2015" name="G3 (Bethesda)">
        <title>Genome sequences of three phytopathogenic species of the Magnaporthaceae family of fungi.</title>
        <authorList>
            <person name="Okagaki L.H."/>
            <person name="Nunes C.C."/>
            <person name="Sailsbery J."/>
            <person name="Clay B."/>
            <person name="Brown D."/>
            <person name="John T."/>
            <person name="Oh Y."/>
            <person name="Young N."/>
            <person name="Fitzgerald M."/>
            <person name="Haas B.J."/>
            <person name="Zeng Q."/>
            <person name="Young S."/>
            <person name="Adiconis X."/>
            <person name="Fan L."/>
            <person name="Levin J.Z."/>
            <person name="Mitchell T.K."/>
            <person name="Okubara P.A."/>
            <person name="Farman M.L."/>
            <person name="Kohn L.M."/>
            <person name="Birren B."/>
            <person name="Ma L.-J."/>
            <person name="Dean R.A."/>
        </authorList>
    </citation>
    <scope>NUCLEOTIDE SEQUENCE</scope>
    <source>
        <strain evidence="3">ATCC 64411 / 73-15</strain>
    </source>
</reference>
<gene>
    <name evidence="2" type="ORF">MAPG_10315</name>
</gene>
<feature type="compositionally biased region" description="Polar residues" evidence="1">
    <location>
        <begin position="131"/>
        <end position="140"/>
    </location>
</feature>
<dbReference type="EnsemblFungi" id="MAPG_10315T0">
    <property type="protein sequence ID" value="MAPG_10315T0"/>
    <property type="gene ID" value="MAPG_10315"/>
</dbReference>
<dbReference type="OrthoDB" id="10416306at2759"/>
<proteinExistence type="predicted"/>
<evidence type="ECO:0000313" key="2">
    <source>
        <dbReference type="EMBL" id="KLU90461.1"/>
    </source>
</evidence>
<feature type="region of interest" description="Disordered" evidence="1">
    <location>
        <begin position="1"/>
        <end position="34"/>
    </location>
</feature>
<reference evidence="2" key="2">
    <citation type="submission" date="2010-05" db="EMBL/GenBank/DDBJ databases">
        <title>The Genome Sequence of Magnaporthe poae strain ATCC 64411.</title>
        <authorList>
            <consortium name="The Broad Institute Genome Sequencing Platform"/>
            <consortium name="Broad Institute Genome Sequencing Center for Infectious Disease"/>
            <person name="Ma L.-J."/>
            <person name="Dead R."/>
            <person name="Young S."/>
            <person name="Zeng Q."/>
            <person name="Koehrsen M."/>
            <person name="Alvarado L."/>
            <person name="Berlin A."/>
            <person name="Chapman S.B."/>
            <person name="Chen Z."/>
            <person name="Freedman E."/>
            <person name="Gellesch M."/>
            <person name="Goldberg J."/>
            <person name="Griggs A."/>
            <person name="Gujja S."/>
            <person name="Heilman E.R."/>
            <person name="Heiman D."/>
            <person name="Hepburn T."/>
            <person name="Howarth C."/>
            <person name="Jen D."/>
            <person name="Larson L."/>
            <person name="Mehta T."/>
            <person name="Neiman D."/>
            <person name="Pearson M."/>
            <person name="Roberts A."/>
            <person name="Saif S."/>
            <person name="Shea T."/>
            <person name="Shenoy N."/>
            <person name="Sisk P."/>
            <person name="Stolte C."/>
            <person name="Sykes S."/>
            <person name="Walk T."/>
            <person name="White J."/>
            <person name="Yandava C."/>
            <person name="Haas B."/>
            <person name="Nusbaum C."/>
            <person name="Birren B."/>
        </authorList>
    </citation>
    <scope>NUCLEOTIDE SEQUENCE</scope>
    <source>
        <strain evidence="2">ATCC 64411</strain>
    </source>
</reference>
<reference evidence="4" key="1">
    <citation type="submission" date="2010-05" db="EMBL/GenBank/DDBJ databases">
        <title>The genome sequence of Magnaporthe poae strain ATCC 64411.</title>
        <authorList>
            <person name="Ma L.-J."/>
            <person name="Dead R."/>
            <person name="Young S."/>
            <person name="Zeng Q."/>
            <person name="Koehrsen M."/>
            <person name="Alvarado L."/>
            <person name="Berlin A."/>
            <person name="Chapman S.B."/>
            <person name="Chen Z."/>
            <person name="Freedman E."/>
            <person name="Gellesch M."/>
            <person name="Goldberg J."/>
            <person name="Griggs A."/>
            <person name="Gujja S."/>
            <person name="Heilman E.R."/>
            <person name="Heiman D."/>
            <person name="Hepburn T."/>
            <person name="Howarth C."/>
            <person name="Jen D."/>
            <person name="Larson L."/>
            <person name="Mehta T."/>
            <person name="Neiman D."/>
            <person name="Pearson M."/>
            <person name="Roberts A."/>
            <person name="Saif S."/>
            <person name="Shea T."/>
            <person name="Shenoy N."/>
            <person name="Sisk P."/>
            <person name="Stolte C."/>
            <person name="Sykes S."/>
            <person name="Walk T."/>
            <person name="White J."/>
            <person name="Yandava C."/>
            <person name="Haas B."/>
            <person name="Nusbaum C."/>
            <person name="Birren B."/>
        </authorList>
    </citation>
    <scope>NUCLEOTIDE SEQUENCE [LARGE SCALE GENOMIC DNA]</scope>
    <source>
        <strain evidence="4">ATCC 64411 / 73-15</strain>
    </source>
</reference>
<feature type="compositionally biased region" description="Polar residues" evidence="1">
    <location>
        <begin position="8"/>
        <end position="17"/>
    </location>
</feature>
<name>A0A0C4ECA0_MAGP6</name>
<dbReference type="Proteomes" id="UP000011715">
    <property type="component" value="Unassembled WGS sequence"/>
</dbReference>
<organism evidence="3 4">
    <name type="scientific">Magnaporthiopsis poae (strain ATCC 64411 / 73-15)</name>
    <name type="common">Kentucky bluegrass fungus</name>
    <name type="synonym">Magnaporthe poae</name>
    <dbReference type="NCBI Taxonomy" id="644358"/>
    <lineage>
        <taxon>Eukaryota</taxon>
        <taxon>Fungi</taxon>
        <taxon>Dikarya</taxon>
        <taxon>Ascomycota</taxon>
        <taxon>Pezizomycotina</taxon>
        <taxon>Sordariomycetes</taxon>
        <taxon>Sordariomycetidae</taxon>
        <taxon>Magnaporthales</taxon>
        <taxon>Magnaporthaceae</taxon>
        <taxon>Magnaporthiopsis</taxon>
    </lineage>
</organism>
<accession>A0A0C4ECA0</accession>
<keyword evidence="4" id="KW-1185">Reference proteome</keyword>
<dbReference type="EMBL" id="ADBL01002308">
    <property type="status" value="NOT_ANNOTATED_CDS"/>
    <property type="molecule type" value="Genomic_DNA"/>
</dbReference>
<dbReference type="EMBL" id="GL876975">
    <property type="protein sequence ID" value="KLU90461.1"/>
    <property type="molecule type" value="Genomic_DNA"/>
</dbReference>
<sequence>MAGRASAPSDTQSTCADSWSLVDDGETIDPTSASHAVRFPHQAHVLDFDPSAPAKTCGHVAAAASRHQDAVLYGADGCSDIDTPSLSRGSARAKARSSESENSSSDYSTGGVPISPLAANGGSGGNRPRSHSNPPRSGSESPGAIRKRLFLQELGRRGVAFSEPNPYF</sequence>
<evidence type="ECO:0000313" key="4">
    <source>
        <dbReference type="Proteomes" id="UP000011715"/>
    </source>
</evidence>
<evidence type="ECO:0000256" key="1">
    <source>
        <dbReference type="SAM" id="MobiDB-lite"/>
    </source>
</evidence>
<feature type="region of interest" description="Disordered" evidence="1">
    <location>
        <begin position="75"/>
        <end position="148"/>
    </location>
</feature>
<protein>
    <submittedName>
        <fullName evidence="2 3">Uncharacterized protein</fullName>
    </submittedName>
</protein>
<dbReference type="VEuPathDB" id="FungiDB:MAPG_10315"/>
<reference evidence="3" key="5">
    <citation type="submission" date="2015-06" db="UniProtKB">
        <authorList>
            <consortium name="EnsemblFungi"/>
        </authorList>
    </citation>
    <scope>IDENTIFICATION</scope>
    <source>
        <strain evidence="3">ATCC 64411</strain>
    </source>
</reference>